<evidence type="ECO:0000313" key="4">
    <source>
        <dbReference type="Proteomes" id="UP000187209"/>
    </source>
</evidence>
<sequence length="1123" mass="130066">MGAAGSKKSKRDNEEISVNNIDNLLLDRIGEAQIGMLLEKFKKYEIKGGLDVSGFKKLMPYITSLPSGVIENAFAQFASKETGKITWEGFCSEVSKSMLGSREEKCRFLFKVFNKSKNEFLSKKDAAQLKSHLINISSDKKPTETTLVDLITLYSESNTLAYNNFKTWALNNVDLHKALQPFEIIPSPNSEKEYFTKEIKNFTQTGLVSGETYYLISSIWLNAWKSYVSYDKNAISILVSYKPNFRPDSITNADLLDLKFPDKLLPGLKEPDDFTVIPKKVWQNFIKWYGGGPKIPRQAIQIQNKTELEIYPPLFLIYYHKNKQAALSSKPIQTFISSCKLVHSIIDIVKNEIYDYDELYVFIKNQDKFELLNNDTRIRDLDLQDVNICTVGFMPNSKDSEIHVEITGEVLDFKEGDAVEYKDMGKWIQGVVKSNTDGSLNLLLMNGQYYVKVDKTEISRVRRQKRTLLSNKSVYLFCGITNIGNTCYMNAVMQVLFHTKLIFEYFSSAGLIKDVERLKGYGQLVVEMAGMFGNVKYPGRIRMVPTKFFKEFLKMNTEFVEGVQNDTYEFLQKLLINLHEALSKNCQSMEKTIVVNELSLSKEIKTAKDQWENYRGLKGSIISAVFGTQTKNTFTCTNCHATKSIFEVFNDYSIPIPPSSEGSIILLTIVTRNCTYLKQLSIKIRENMHIDDFIAQVDNKSPIKFKNLVFSHIYRGYCNEYFIPFNIEDLFSKKNSKLYAFEVITSIVDIENIGRFVSKHKKVINWRENLQENELVDYFYNNQWVLAHVKKLEDDDLNIVLHVKEDVNQQIKRTDPNLEFYRMKTVSEKIIFLFPISHLRMNKKNKAGFFGTPYMLSIGSWYTWYDLINELKRICLLFFDRSGDIENVVTFFLYNIDKGPCGLCDGNCIGCKIPNNYETLEKLAPNHEKLNIRVFWYNYKSYKTLPIATFPEEDIFTLQDCLNKFTEKEIIENKCEQCSNPHQESCIEILRLPDILILHLKRMRFVSSQLTKINSLVKFPLENLDMKGFMKNSKKSMGNTVKNTKNNYLYDLFAVVEHEGDLYSGHNTAYCKQPNGEWLHFNDDRVFLLNGNIEQEIITSRAYILFYKRQRFRSANIVKTMQG</sequence>
<comment type="caution">
    <text evidence="3">The sequence shown here is derived from an EMBL/GenBank/DDBJ whole genome shotgun (WGS) entry which is preliminary data.</text>
</comment>
<dbReference type="InterPro" id="IPR018200">
    <property type="entry name" value="USP_CS"/>
</dbReference>
<dbReference type="SUPFAM" id="SSF143791">
    <property type="entry name" value="DUSP-like"/>
    <property type="match status" value="1"/>
</dbReference>
<evidence type="ECO:0000259" key="2">
    <source>
        <dbReference type="PROSITE" id="PS51283"/>
    </source>
</evidence>
<dbReference type="InterPro" id="IPR011992">
    <property type="entry name" value="EF-hand-dom_pair"/>
</dbReference>
<dbReference type="PANTHER" id="PTHR21646">
    <property type="entry name" value="UBIQUITIN CARBOXYL-TERMINAL HYDROLASE"/>
    <property type="match status" value="1"/>
</dbReference>
<dbReference type="SUPFAM" id="SSF47473">
    <property type="entry name" value="EF-hand"/>
    <property type="match status" value="1"/>
</dbReference>
<dbReference type="PROSITE" id="PS51283">
    <property type="entry name" value="DUSP"/>
    <property type="match status" value="1"/>
</dbReference>
<feature type="domain" description="DUSP" evidence="2">
    <location>
        <begin position="186"/>
        <end position="300"/>
    </location>
</feature>
<dbReference type="AlphaFoldDB" id="A0A1R2AQX3"/>
<dbReference type="GO" id="GO:0016579">
    <property type="term" value="P:protein deubiquitination"/>
    <property type="evidence" value="ECO:0007669"/>
    <property type="project" value="InterPro"/>
</dbReference>
<evidence type="ECO:0000313" key="3">
    <source>
        <dbReference type="EMBL" id="OMJ66845.1"/>
    </source>
</evidence>
<evidence type="ECO:0000259" key="1">
    <source>
        <dbReference type="PROSITE" id="PS50235"/>
    </source>
</evidence>
<dbReference type="PROSITE" id="PS00972">
    <property type="entry name" value="USP_1"/>
    <property type="match status" value="1"/>
</dbReference>
<dbReference type="Pfam" id="PF06337">
    <property type="entry name" value="DUSP"/>
    <property type="match status" value="1"/>
</dbReference>
<dbReference type="PROSITE" id="PS50235">
    <property type="entry name" value="USP_3"/>
    <property type="match status" value="1"/>
</dbReference>
<dbReference type="EMBL" id="MPUH01001621">
    <property type="protein sequence ID" value="OMJ66845.1"/>
    <property type="molecule type" value="Genomic_DNA"/>
</dbReference>
<dbReference type="Pfam" id="PF00443">
    <property type="entry name" value="UCH"/>
    <property type="match status" value="1"/>
</dbReference>
<dbReference type="InterPro" id="IPR035927">
    <property type="entry name" value="DUSP-like_sf"/>
</dbReference>
<name>A0A1R2AQX3_9CILI</name>
<organism evidence="3 4">
    <name type="scientific">Stentor coeruleus</name>
    <dbReference type="NCBI Taxonomy" id="5963"/>
    <lineage>
        <taxon>Eukaryota</taxon>
        <taxon>Sar</taxon>
        <taxon>Alveolata</taxon>
        <taxon>Ciliophora</taxon>
        <taxon>Postciliodesmatophora</taxon>
        <taxon>Heterotrichea</taxon>
        <taxon>Heterotrichida</taxon>
        <taxon>Stentoridae</taxon>
        <taxon>Stentor</taxon>
    </lineage>
</organism>
<dbReference type="InterPro" id="IPR001394">
    <property type="entry name" value="Peptidase_C19_UCH"/>
</dbReference>
<gene>
    <name evidence="3" type="ORF">SteCoe_36175</name>
</gene>
<dbReference type="Gene3D" id="3.30.2230.10">
    <property type="entry name" value="DUSP-like"/>
    <property type="match status" value="1"/>
</dbReference>
<dbReference type="InterPro" id="IPR006615">
    <property type="entry name" value="Pept_C19_DUSP"/>
</dbReference>
<dbReference type="InterPro" id="IPR038765">
    <property type="entry name" value="Papain-like_cys_pep_sf"/>
</dbReference>
<accession>A0A1R2AQX3</accession>
<dbReference type="Gene3D" id="3.90.70.10">
    <property type="entry name" value="Cysteine proteinases"/>
    <property type="match status" value="2"/>
</dbReference>
<dbReference type="OrthoDB" id="313176at2759"/>
<dbReference type="InterPro" id="IPR028889">
    <property type="entry name" value="USP"/>
</dbReference>
<reference evidence="3 4" key="1">
    <citation type="submission" date="2016-11" db="EMBL/GenBank/DDBJ databases">
        <title>The macronuclear genome of Stentor coeruleus: a giant cell with tiny introns.</title>
        <authorList>
            <person name="Slabodnick M."/>
            <person name="Ruby J.G."/>
            <person name="Reiff S.B."/>
            <person name="Swart E.C."/>
            <person name="Gosai S."/>
            <person name="Prabakaran S."/>
            <person name="Witkowska E."/>
            <person name="Larue G.E."/>
            <person name="Fisher S."/>
            <person name="Freeman R.M."/>
            <person name="Gunawardena J."/>
            <person name="Chu W."/>
            <person name="Stover N.A."/>
            <person name="Gregory B.D."/>
            <person name="Nowacki M."/>
            <person name="Derisi J."/>
            <person name="Roy S.W."/>
            <person name="Marshall W.F."/>
            <person name="Sood P."/>
        </authorList>
    </citation>
    <scope>NUCLEOTIDE SEQUENCE [LARGE SCALE GENOMIC DNA]</scope>
    <source>
        <strain evidence="3">WM001</strain>
    </source>
</reference>
<dbReference type="SMART" id="SM00695">
    <property type="entry name" value="DUSP"/>
    <property type="match status" value="1"/>
</dbReference>
<dbReference type="Proteomes" id="UP000187209">
    <property type="component" value="Unassembled WGS sequence"/>
</dbReference>
<dbReference type="InterPro" id="IPR050185">
    <property type="entry name" value="Ub_carboxyl-term_hydrolase"/>
</dbReference>
<protein>
    <submittedName>
        <fullName evidence="3">Uncharacterized protein</fullName>
    </submittedName>
</protein>
<feature type="domain" description="USP" evidence="1">
    <location>
        <begin position="478"/>
        <end position="1110"/>
    </location>
</feature>
<dbReference type="PANTHER" id="PTHR21646:SF23">
    <property type="entry name" value="UBIQUITIN CARBOXYL-TERMINAL HYDROLASE USP2"/>
    <property type="match status" value="1"/>
</dbReference>
<proteinExistence type="predicted"/>
<keyword evidence="4" id="KW-1185">Reference proteome</keyword>
<dbReference type="Gene3D" id="1.10.238.10">
    <property type="entry name" value="EF-hand"/>
    <property type="match status" value="1"/>
</dbReference>
<dbReference type="GO" id="GO:0004843">
    <property type="term" value="F:cysteine-type deubiquitinase activity"/>
    <property type="evidence" value="ECO:0007669"/>
    <property type="project" value="InterPro"/>
</dbReference>
<dbReference type="SUPFAM" id="SSF54001">
    <property type="entry name" value="Cysteine proteinases"/>
    <property type="match status" value="1"/>
</dbReference>